<dbReference type="Pfam" id="PF10650">
    <property type="entry name" value="zf-C3H1"/>
    <property type="match status" value="1"/>
</dbReference>
<dbReference type="AlphaFoldDB" id="A0A1X2IDQ0"/>
<proteinExistence type="predicted"/>
<evidence type="ECO:0000313" key="4">
    <source>
        <dbReference type="Proteomes" id="UP000193560"/>
    </source>
</evidence>
<name>A0A1X2IDQ0_9FUNG</name>
<evidence type="ECO:0000259" key="2">
    <source>
        <dbReference type="Pfam" id="PF10650"/>
    </source>
</evidence>
<dbReference type="Proteomes" id="UP000193560">
    <property type="component" value="Unassembled WGS sequence"/>
</dbReference>
<evidence type="ECO:0000256" key="1">
    <source>
        <dbReference type="SAM" id="MobiDB-lite"/>
    </source>
</evidence>
<accession>A0A1X2IDQ0</accession>
<feature type="region of interest" description="Disordered" evidence="1">
    <location>
        <begin position="70"/>
        <end position="113"/>
    </location>
</feature>
<protein>
    <recommendedName>
        <fullName evidence="2">Putative zinc-finger domain-containing protein</fullName>
    </recommendedName>
</protein>
<dbReference type="InterPro" id="IPR019607">
    <property type="entry name" value="Putative_zinc-finger_domain"/>
</dbReference>
<feature type="compositionally biased region" description="Polar residues" evidence="1">
    <location>
        <begin position="308"/>
        <end position="323"/>
    </location>
</feature>
<reference evidence="3 4" key="1">
    <citation type="submission" date="2016-07" db="EMBL/GenBank/DDBJ databases">
        <title>Pervasive Adenine N6-methylation of Active Genes in Fungi.</title>
        <authorList>
            <consortium name="DOE Joint Genome Institute"/>
            <person name="Mondo S.J."/>
            <person name="Dannebaum R.O."/>
            <person name="Kuo R.C."/>
            <person name="Labutti K."/>
            <person name="Haridas S."/>
            <person name="Kuo A."/>
            <person name="Salamov A."/>
            <person name="Ahrendt S.R."/>
            <person name="Lipzen A."/>
            <person name="Sullivan W."/>
            <person name="Andreopoulos W.B."/>
            <person name="Clum A."/>
            <person name="Lindquist E."/>
            <person name="Daum C."/>
            <person name="Ramamoorthy G.K."/>
            <person name="Gryganskyi A."/>
            <person name="Culley D."/>
            <person name="Magnuson J.K."/>
            <person name="James T.Y."/>
            <person name="O'Malley M.A."/>
            <person name="Stajich J.E."/>
            <person name="Spatafora J.W."/>
            <person name="Visel A."/>
            <person name="Grigoriev I.V."/>
        </authorList>
    </citation>
    <scope>NUCLEOTIDE SEQUENCE [LARGE SCALE GENOMIC DNA]</scope>
    <source>
        <strain evidence="3 4">NRRL 1336</strain>
    </source>
</reference>
<feature type="compositionally biased region" description="Low complexity" evidence="1">
    <location>
        <begin position="256"/>
        <end position="281"/>
    </location>
</feature>
<comment type="caution">
    <text evidence="3">The sequence shown here is derived from an EMBL/GenBank/DDBJ whole genome shotgun (WGS) entry which is preliminary data.</text>
</comment>
<feature type="domain" description="Putative zinc-finger" evidence="2">
    <location>
        <begin position="567"/>
        <end position="588"/>
    </location>
</feature>
<feature type="region of interest" description="Disordered" evidence="1">
    <location>
        <begin position="470"/>
        <end position="528"/>
    </location>
</feature>
<sequence>MASDSDDDIFLTPPSSPVIQPFEGTESLDLAQWKLDILSRAYVKLETRKKELELEEKRTMALLSKVSLKLKKSSKSTVERKANTDTQSPLGVKTKPTIAKKTLSRPPNSMNASIAAPATYDQQYTTPSKAQQYTNPPPEQQQRNVSQPPPASTSQASGYFPVLLSPVPVRQLPPYDHNLLQRRIECSEQADNLYRQLEHRLDTRYQQLQTNHQTVSAAPAVRPSCDIPPSAPAGFAASSAPAIRPTSAVPPPAPAAPVATSSTATPPTAPATKASAIATKPHTLAPNPPLGPAARYSTVAAQRPAGPATTTTKGHSTGPSTSVHHPAPPTAPFFRNQLPTIPPQSWPQKPGYMPDQQYSNYPYQPNSNNNSNSNNNKNRVYPAVDHYQAHGSNLAYYEQQYQPTDNSWSARNQHYSRPNHQNYQAAPEYSTNHQWIHQTHASYSAARSASSSTPQFMAWQAPQPYYNSTGASATTATNTKSQRPMAVPPANKQPSVPPAKPKGNSASNSAPPPLRPAPQSSSETTAISSVAKTLKKQNYQSPLVTFGIHPEQSTKTTPKSKRVDKPLCVFEAEGGTCNDDTCHSMHFRDF</sequence>
<dbReference type="EMBL" id="MCGE01000014">
    <property type="protein sequence ID" value="ORZ14491.1"/>
    <property type="molecule type" value="Genomic_DNA"/>
</dbReference>
<organism evidence="3 4">
    <name type="scientific">Absidia repens</name>
    <dbReference type="NCBI Taxonomy" id="90262"/>
    <lineage>
        <taxon>Eukaryota</taxon>
        <taxon>Fungi</taxon>
        <taxon>Fungi incertae sedis</taxon>
        <taxon>Mucoromycota</taxon>
        <taxon>Mucoromycotina</taxon>
        <taxon>Mucoromycetes</taxon>
        <taxon>Mucorales</taxon>
        <taxon>Cunninghamellaceae</taxon>
        <taxon>Absidia</taxon>
    </lineage>
</organism>
<feature type="compositionally biased region" description="Low complexity" evidence="1">
    <location>
        <begin position="470"/>
        <end position="479"/>
    </location>
</feature>
<feature type="compositionally biased region" description="Polar residues" evidence="1">
    <location>
        <begin position="126"/>
        <end position="145"/>
    </location>
</feature>
<keyword evidence="4" id="KW-1185">Reference proteome</keyword>
<evidence type="ECO:0000313" key="3">
    <source>
        <dbReference type="EMBL" id="ORZ14491.1"/>
    </source>
</evidence>
<dbReference type="OrthoDB" id="1922977at2759"/>
<feature type="region of interest" description="Disordered" evidence="1">
    <location>
        <begin position="245"/>
        <end position="379"/>
    </location>
</feature>
<feature type="compositionally biased region" description="Polar residues" evidence="1">
    <location>
        <begin position="518"/>
        <end position="528"/>
    </location>
</feature>
<feature type="compositionally biased region" description="Low complexity" evidence="1">
    <location>
        <begin position="356"/>
        <end position="376"/>
    </location>
</feature>
<dbReference type="STRING" id="90262.A0A1X2IDQ0"/>
<feature type="region of interest" description="Disordered" evidence="1">
    <location>
        <begin position="126"/>
        <end position="158"/>
    </location>
</feature>
<gene>
    <name evidence="3" type="ORF">BCR42DRAFT_52998</name>
</gene>